<organism evidence="1">
    <name type="scientific">Roseomonas mucosa</name>
    <dbReference type="NCBI Taxonomy" id="207340"/>
    <lineage>
        <taxon>Bacteria</taxon>
        <taxon>Pseudomonadati</taxon>
        <taxon>Pseudomonadota</taxon>
        <taxon>Alphaproteobacteria</taxon>
        <taxon>Acetobacterales</taxon>
        <taxon>Roseomonadaceae</taxon>
        <taxon>Roseomonas</taxon>
    </lineage>
</organism>
<dbReference type="Pfam" id="PF01244">
    <property type="entry name" value="Peptidase_M19"/>
    <property type="match status" value="1"/>
</dbReference>
<dbReference type="InterPro" id="IPR032466">
    <property type="entry name" value="Metal_Hydrolase"/>
</dbReference>
<sequence length="88" mass="9432">MLPDTPLDLMVRHIDHLLAHLGEEGVALGSDFDGAVVPDAIGDCTGLPRLLDALAAAGYGEALIRKIACENWLSLLERSWRGGERPQA</sequence>
<dbReference type="SUPFAM" id="SSF51556">
    <property type="entry name" value="Metallo-dependent hydrolases"/>
    <property type="match status" value="1"/>
</dbReference>
<dbReference type="PROSITE" id="PS51365">
    <property type="entry name" value="RENAL_DIPEPTIDASE_2"/>
    <property type="match status" value="1"/>
</dbReference>
<dbReference type="AlphaFoldDB" id="A0A4Y1MSD0"/>
<dbReference type="GO" id="GO:0006508">
    <property type="term" value="P:proteolysis"/>
    <property type="evidence" value="ECO:0007669"/>
    <property type="project" value="InterPro"/>
</dbReference>
<reference evidence="1" key="1">
    <citation type="submission" date="2017-12" db="EMBL/GenBank/DDBJ databases">
        <authorList>
            <person name="Martens C."/>
            <person name="Dahlstrom E."/>
            <person name="Barbian K."/>
            <person name="Sykora L."/>
            <person name="Ricklefs S."/>
            <person name="Bruno D."/>
            <person name="Anzick I."/>
            <person name="Myles I."/>
            <person name="Datta S.K."/>
        </authorList>
    </citation>
    <scope>NUCLEOTIDE SEQUENCE</scope>
    <source>
        <strain evidence="1">AD2</strain>
        <plasmid evidence="1">p1-AD2</plasmid>
    </source>
</reference>
<keyword evidence="1" id="KW-0224">Dipeptidase</keyword>
<keyword evidence="1" id="KW-0645">Protease</keyword>
<protein>
    <submittedName>
        <fullName evidence="1">Microsomal dipeptidase</fullName>
        <ecNumber evidence="1">3.4.13.19</ecNumber>
    </submittedName>
</protein>
<evidence type="ECO:0000313" key="1">
    <source>
        <dbReference type="EMBL" id="AWV20590.1"/>
    </source>
</evidence>
<proteinExistence type="predicted"/>
<keyword evidence="1" id="KW-0614">Plasmid</keyword>
<dbReference type="GO" id="GO:0070573">
    <property type="term" value="F:metallodipeptidase activity"/>
    <property type="evidence" value="ECO:0007669"/>
    <property type="project" value="InterPro"/>
</dbReference>
<dbReference type="InterPro" id="IPR008257">
    <property type="entry name" value="Pept_M19"/>
</dbReference>
<name>A0A4Y1MSD0_9PROT</name>
<geneLocation type="plasmid" evidence="1">
    <name>p1-AD2</name>
</geneLocation>
<accession>A0A4Y1MSD0</accession>
<dbReference type="RefSeq" id="WP_314216424.1">
    <property type="nucleotide sequence ID" value="NZ_JAVVDP010000038.1"/>
</dbReference>
<dbReference type="EMBL" id="CP025188">
    <property type="protein sequence ID" value="AWV20590.1"/>
    <property type="molecule type" value="Genomic_DNA"/>
</dbReference>
<dbReference type="EC" id="3.4.13.19" evidence="1"/>
<gene>
    <name evidence="1" type="ORF">RADP37_05536</name>
</gene>
<keyword evidence="1" id="KW-0378">Hydrolase</keyword>
<dbReference type="Gene3D" id="3.20.20.140">
    <property type="entry name" value="Metal-dependent hydrolases"/>
    <property type="match status" value="1"/>
</dbReference>